<name>A0A812RSF4_9DINO</name>
<dbReference type="InterPro" id="IPR000668">
    <property type="entry name" value="Peptidase_C1A_C"/>
</dbReference>
<dbReference type="AlphaFoldDB" id="A0A812RSF4"/>
<gene>
    <name evidence="3" type="primary">aceE</name>
    <name evidence="3" type="ORF">SNAT2548_LOCUS24747</name>
</gene>
<evidence type="ECO:0000259" key="2">
    <source>
        <dbReference type="Pfam" id="PF00112"/>
    </source>
</evidence>
<dbReference type="Proteomes" id="UP000604046">
    <property type="component" value="Unassembled WGS sequence"/>
</dbReference>
<evidence type="ECO:0000313" key="4">
    <source>
        <dbReference type="Proteomes" id="UP000604046"/>
    </source>
</evidence>
<proteinExistence type="predicted"/>
<dbReference type="SUPFAM" id="SSF54001">
    <property type="entry name" value="Cysteine proteinases"/>
    <property type="match status" value="1"/>
</dbReference>
<evidence type="ECO:0000313" key="3">
    <source>
        <dbReference type="EMBL" id="CAE7451821.1"/>
    </source>
</evidence>
<dbReference type="InterPro" id="IPR038765">
    <property type="entry name" value="Papain-like_cys_pep_sf"/>
</dbReference>
<feature type="domain" description="Peptidase C1A papain C-terminal" evidence="2">
    <location>
        <begin position="172"/>
        <end position="206"/>
    </location>
</feature>
<dbReference type="EMBL" id="CAJNDS010002368">
    <property type="protein sequence ID" value="CAE7451821.1"/>
    <property type="molecule type" value="Genomic_DNA"/>
</dbReference>
<dbReference type="Gene3D" id="3.90.70.10">
    <property type="entry name" value="Cysteine proteinases"/>
    <property type="match status" value="1"/>
</dbReference>
<feature type="compositionally biased region" description="Basic and acidic residues" evidence="1">
    <location>
        <begin position="38"/>
        <end position="51"/>
    </location>
</feature>
<evidence type="ECO:0000256" key="1">
    <source>
        <dbReference type="SAM" id="MobiDB-lite"/>
    </source>
</evidence>
<keyword evidence="4" id="KW-1185">Reference proteome</keyword>
<comment type="caution">
    <text evidence="3">The sequence shown here is derived from an EMBL/GenBank/DDBJ whole genome shotgun (WGS) entry which is preliminary data.</text>
</comment>
<feature type="region of interest" description="Disordered" evidence="1">
    <location>
        <begin position="29"/>
        <end position="51"/>
    </location>
</feature>
<sequence length="605" mass="69246">MLAGPARRQWTRRPRRRVWRPVLPDDATVTTEVSPTVHDQDHGPRGPQEDRGTCYAFAAATAIRSAQMRIFSRAVEKHESLVREITARFGYNGAPTRTVLDFFCPLKQLRYESLDEAAAARVVQSERPVIACFWLSEAGWRRFDDFFARNPDASLQAEDLSPPEERPGELEGHAVVIVGASDQDWVIKNSWGERFAFAGYFRVRQDALRFRFYDVFSYTSDLSRREIAAYCRAPTVLEISIQDPCRSDRNPISSLGWEIEFERMRIERVRTRNCSIARWNRQNPYKRVLPGYQIFCVNGRRDQPGMIWELHHADRLQVSLVVDASARIHDIFDDRARRFSFAHSAATGICRTQGRIFGRPVEQHGELVAELIERWGHGNTNFLDVLTEACRSRQLHWSELTTAADAEEVLQHRSIFASFALDSASWQAFQAQASSEAPHVVLRAGQIQNNVSEDQQGAAVEICGHGHGFWEVKDSLGGRIMVEQQALHFRYFDIFFYDTELSRDEISLFNTACHVLDFELRRQPGWKRGLETLGWAVNRDTLRIEWAAPRGRSPVGAHNMRRSPRLQILAGHSITAVNGFVEKDQILNELEHAVSLIVRIVRVHA</sequence>
<dbReference type="GO" id="GO:0006508">
    <property type="term" value="P:proteolysis"/>
    <property type="evidence" value="ECO:0007669"/>
    <property type="project" value="InterPro"/>
</dbReference>
<organism evidence="3 4">
    <name type="scientific">Symbiodinium natans</name>
    <dbReference type="NCBI Taxonomy" id="878477"/>
    <lineage>
        <taxon>Eukaryota</taxon>
        <taxon>Sar</taxon>
        <taxon>Alveolata</taxon>
        <taxon>Dinophyceae</taxon>
        <taxon>Suessiales</taxon>
        <taxon>Symbiodiniaceae</taxon>
        <taxon>Symbiodinium</taxon>
    </lineage>
</organism>
<accession>A0A812RSF4</accession>
<dbReference type="OrthoDB" id="3789175at2759"/>
<reference evidence="3" key="1">
    <citation type="submission" date="2021-02" db="EMBL/GenBank/DDBJ databases">
        <authorList>
            <person name="Dougan E. K."/>
            <person name="Rhodes N."/>
            <person name="Thang M."/>
            <person name="Chan C."/>
        </authorList>
    </citation>
    <scope>NUCLEOTIDE SEQUENCE</scope>
</reference>
<protein>
    <submittedName>
        <fullName evidence="3">AceE protein</fullName>
    </submittedName>
</protein>
<dbReference type="GO" id="GO:0008234">
    <property type="term" value="F:cysteine-type peptidase activity"/>
    <property type="evidence" value="ECO:0007669"/>
    <property type="project" value="InterPro"/>
</dbReference>
<dbReference type="Pfam" id="PF00112">
    <property type="entry name" value="Peptidase_C1"/>
    <property type="match status" value="1"/>
</dbReference>